<keyword evidence="8 9" id="KW-0472">Membrane</keyword>
<feature type="transmembrane region" description="Helical" evidence="9">
    <location>
        <begin position="155"/>
        <end position="173"/>
    </location>
</feature>
<dbReference type="AlphaFoldDB" id="A0A239DQ32"/>
<evidence type="ECO:0000256" key="7">
    <source>
        <dbReference type="ARBA" id="ARBA00023065"/>
    </source>
</evidence>
<keyword evidence="5" id="KW-0864">Zinc transport</keyword>
<evidence type="ECO:0000256" key="1">
    <source>
        <dbReference type="ARBA" id="ARBA00004141"/>
    </source>
</evidence>
<protein>
    <submittedName>
        <fullName evidence="12">Cobalt-zinc-cadmium efflux system protein</fullName>
    </submittedName>
</protein>
<reference evidence="13" key="1">
    <citation type="submission" date="2017-06" db="EMBL/GenBank/DDBJ databases">
        <authorList>
            <person name="Varghese N."/>
            <person name="Submissions S."/>
        </authorList>
    </citation>
    <scope>NUCLEOTIDE SEQUENCE [LARGE SCALE GENOMIC DNA]</scope>
    <source>
        <strain evidence="13">NKM1</strain>
    </source>
</reference>
<dbReference type="Pfam" id="PF16916">
    <property type="entry name" value="ZT_dimer"/>
    <property type="match status" value="1"/>
</dbReference>
<dbReference type="Proteomes" id="UP000198432">
    <property type="component" value="Unassembled WGS sequence"/>
</dbReference>
<evidence type="ECO:0000259" key="11">
    <source>
        <dbReference type="Pfam" id="PF16916"/>
    </source>
</evidence>
<proteinExistence type="inferred from homology"/>
<dbReference type="RefSeq" id="WP_089318477.1">
    <property type="nucleotide sequence ID" value="NZ_FZOQ01000005.1"/>
</dbReference>
<evidence type="ECO:0000256" key="5">
    <source>
        <dbReference type="ARBA" id="ARBA00022906"/>
    </source>
</evidence>
<organism evidence="12 13">
    <name type="scientific">Pontibacter ummariensis</name>
    <dbReference type="NCBI Taxonomy" id="1610492"/>
    <lineage>
        <taxon>Bacteria</taxon>
        <taxon>Pseudomonadati</taxon>
        <taxon>Bacteroidota</taxon>
        <taxon>Cytophagia</taxon>
        <taxon>Cytophagales</taxon>
        <taxon>Hymenobacteraceae</taxon>
        <taxon>Pontibacter</taxon>
    </lineage>
</organism>
<accession>A0A239DQ32</accession>
<dbReference type="GO" id="GO:0005886">
    <property type="term" value="C:plasma membrane"/>
    <property type="evidence" value="ECO:0007669"/>
    <property type="project" value="TreeGrafter"/>
</dbReference>
<dbReference type="OrthoDB" id="9809646at2"/>
<dbReference type="NCBIfam" id="TIGR01297">
    <property type="entry name" value="CDF"/>
    <property type="match status" value="1"/>
</dbReference>
<comment type="subcellular location">
    <subcellularLocation>
        <location evidence="1">Membrane</location>
        <topology evidence="1">Multi-pass membrane protein</topology>
    </subcellularLocation>
</comment>
<gene>
    <name evidence="12" type="ORF">SAMN06296052_10542</name>
</gene>
<dbReference type="PANTHER" id="PTHR11562:SF17">
    <property type="entry name" value="RE54080P-RELATED"/>
    <property type="match status" value="1"/>
</dbReference>
<feature type="transmembrane region" description="Helical" evidence="9">
    <location>
        <begin position="179"/>
        <end position="196"/>
    </location>
</feature>
<dbReference type="Pfam" id="PF01545">
    <property type="entry name" value="Cation_efflux"/>
    <property type="match status" value="1"/>
</dbReference>
<keyword evidence="7" id="KW-0406">Ion transport</keyword>
<dbReference type="EMBL" id="FZOQ01000005">
    <property type="protein sequence ID" value="SNS33853.1"/>
    <property type="molecule type" value="Genomic_DNA"/>
</dbReference>
<dbReference type="InterPro" id="IPR002524">
    <property type="entry name" value="Cation_efflux"/>
</dbReference>
<dbReference type="SUPFAM" id="SSF161111">
    <property type="entry name" value="Cation efflux protein transmembrane domain-like"/>
    <property type="match status" value="1"/>
</dbReference>
<dbReference type="InterPro" id="IPR027469">
    <property type="entry name" value="Cation_efflux_TMD_sf"/>
</dbReference>
<keyword evidence="6 9" id="KW-1133">Transmembrane helix</keyword>
<name>A0A239DQ32_9BACT</name>
<feature type="transmembrane region" description="Helical" evidence="9">
    <location>
        <begin position="15"/>
        <end position="36"/>
    </location>
</feature>
<keyword evidence="13" id="KW-1185">Reference proteome</keyword>
<keyword evidence="3" id="KW-0813">Transport</keyword>
<keyword evidence="5" id="KW-0862">Zinc</keyword>
<dbReference type="GO" id="GO:0005385">
    <property type="term" value="F:zinc ion transmembrane transporter activity"/>
    <property type="evidence" value="ECO:0007669"/>
    <property type="project" value="TreeGrafter"/>
</dbReference>
<dbReference type="InterPro" id="IPR027470">
    <property type="entry name" value="Cation_efflux_CTD"/>
</dbReference>
<feature type="transmembrane region" description="Helical" evidence="9">
    <location>
        <begin position="82"/>
        <end position="104"/>
    </location>
</feature>
<sequence>MGHSHSHAHGASKNIAFAFFLNVGFTIFEFFGGFYVNSVAIVSDALHDLGDSLSLGVSWYLQKKSDKNADEKFTFGYKRFSLLGALINSIVLVLGSAFVIYQGIQRIIEPEHTDAKGMLVFAIIGVAVNGVAALRLRKGESMNEKVLSWHLIEDVLGWVAILITSIIIMFWDIHVLDPILSLAIAAFILWNVVQRLRETMYVFLQGAPKAVDLRELKDSILSIEHVTSTHHTHLWTLDEENQVFTIHVTVDRLSGIPDIIKIKNRIKELLRGKHVSHATIDIEFEDESCYMESSYTDHGKPEGS</sequence>
<evidence type="ECO:0000256" key="4">
    <source>
        <dbReference type="ARBA" id="ARBA00022692"/>
    </source>
</evidence>
<comment type="similarity">
    <text evidence="2">Belongs to the cation diffusion facilitator (CDF) transporter (TC 2.A.4) family. SLC30A subfamily.</text>
</comment>
<dbReference type="InterPro" id="IPR050681">
    <property type="entry name" value="CDF/SLC30A"/>
</dbReference>
<feature type="domain" description="Cation efflux protein cytoplasmic" evidence="11">
    <location>
        <begin position="209"/>
        <end position="283"/>
    </location>
</feature>
<dbReference type="InterPro" id="IPR058533">
    <property type="entry name" value="Cation_efflux_TM"/>
</dbReference>
<feature type="domain" description="Cation efflux protein transmembrane" evidence="10">
    <location>
        <begin position="17"/>
        <end position="203"/>
    </location>
</feature>
<dbReference type="InterPro" id="IPR036837">
    <property type="entry name" value="Cation_efflux_CTD_sf"/>
</dbReference>
<evidence type="ECO:0000256" key="2">
    <source>
        <dbReference type="ARBA" id="ARBA00008873"/>
    </source>
</evidence>
<evidence type="ECO:0000256" key="8">
    <source>
        <dbReference type="ARBA" id="ARBA00023136"/>
    </source>
</evidence>
<dbReference type="SUPFAM" id="SSF160240">
    <property type="entry name" value="Cation efflux protein cytoplasmic domain-like"/>
    <property type="match status" value="1"/>
</dbReference>
<evidence type="ECO:0000259" key="10">
    <source>
        <dbReference type="Pfam" id="PF01545"/>
    </source>
</evidence>
<keyword evidence="4 9" id="KW-0812">Transmembrane</keyword>
<evidence type="ECO:0000256" key="3">
    <source>
        <dbReference type="ARBA" id="ARBA00022448"/>
    </source>
</evidence>
<evidence type="ECO:0000256" key="6">
    <source>
        <dbReference type="ARBA" id="ARBA00022989"/>
    </source>
</evidence>
<evidence type="ECO:0000313" key="13">
    <source>
        <dbReference type="Proteomes" id="UP000198432"/>
    </source>
</evidence>
<feature type="transmembrane region" description="Helical" evidence="9">
    <location>
        <begin position="116"/>
        <end position="134"/>
    </location>
</feature>
<evidence type="ECO:0000256" key="9">
    <source>
        <dbReference type="SAM" id="Phobius"/>
    </source>
</evidence>
<evidence type="ECO:0000313" key="12">
    <source>
        <dbReference type="EMBL" id="SNS33853.1"/>
    </source>
</evidence>
<dbReference type="PANTHER" id="PTHR11562">
    <property type="entry name" value="CATION EFFLUX PROTEIN/ ZINC TRANSPORTER"/>
    <property type="match status" value="1"/>
</dbReference>
<dbReference type="Gene3D" id="1.20.1510.10">
    <property type="entry name" value="Cation efflux protein transmembrane domain"/>
    <property type="match status" value="1"/>
</dbReference>